<evidence type="ECO:0000256" key="7">
    <source>
        <dbReference type="ARBA" id="ARBA00023180"/>
    </source>
</evidence>
<dbReference type="GO" id="GO:0005886">
    <property type="term" value="C:plasma membrane"/>
    <property type="evidence" value="ECO:0007669"/>
    <property type="project" value="TreeGrafter"/>
</dbReference>
<dbReference type="SUPFAM" id="SSF103575">
    <property type="entry name" value="Plexin repeat"/>
    <property type="match status" value="1"/>
</dbReference>
<dbReference type="GO" id="GO:0001755">
    <property type="term" value="P:neural crest cell migration"/>
    <property type="evidence" value="ECO:0007669"/>
    <property type="project" value="TreeGrafter"/>
</dbReference>
<sequence length="223" mass="24059">LCLKKPPEDVRAVACAHSGIECSVGPSSDEALTFMKEHFLMDEQAVGSPVLVKSGVEYSRLAVETAQGLDGRSHVVLYLGTTTGALHKAVVSEDSSAHLVEEIQLFPAPEPVRNLQLAPTQGAVFVGFSGGVWKVPRANCSVYESCVDCVLARDPHCAWDPDSRACRLLSAPNLNSWKQDMERGNPGWACANGPMGRSHWPQSRPQISECGTKGDTKALKGFW</sequence>
<reference evidence="11" key="1">
    <citation type="submission" date="2025-08" db="UniProtKB">
        <authorList>
            <consortium name="RefSeq"/>
        </authorList>
    </citation>
    <scope>IDENTIFICATION</scope>
</reference>
<comment type="caution">
    <text evidence="8">Lacks conserved residue(s) required for the propagation of feature annotation.</text>
</comment>
<feature type="non-terminal residue" evidence="11">
    <location>
        <position position="1"/>
    </location>
</feature>
<dbReference type="KEGG" id="csyr:103268727"/>
<evidence type="ECO:0000256" key="8">
    <source>
        <dbReference type="PROSITE-ProRule" id="PRU00352"/>
    </source>
</evidence>
<dbReference type="InterPro" id="IPR036352">
    <property type="entry name" value="Semap_dom_sf"/>
</dbReference>
<proteinExistence type="predicted"/>
<keyword evidence="5" id="KW-0472">Membrane</keyword>
<dbReference type="SMART" id="SM00423">
    <property type="entry name" value="PSI"/>
    <property type="match status" value="1"/>
</dbReference>
<evidence type="ECO:0000259" key="9">
    <source>
        <dbReference type="PROSITE" id="PS51004"/>
    </source>
</evidence>
<dbReference type="Pfam" id="PF01437">
    <property type="entry name" value="PSI"/>
    <property type="match status" value="1"/>
</dbReference>
<dbReference type="OrthoDB" id="9988752at2759"/>
<dbReference type="GO" id="GO:0045499">
    <property type="term" value="F:chemorepellent activity"/>
    <property type="evidence" value="ECO:0007669"/>
    <property type="project" value="TreeGrafter"/>
</dbReference>
<keyword evidence="3" id="KW-0221">Differentiation</keyword>
<dbReference type="AlphaFoldDB" id="A0A1U7U712"/>
<dbReference type="SUPFAM" id="SSF101912">
    <property type="entry name" value="Sema domain"/>
    <property type="match status" value="1"/>
</dbReference>
<dbReference type="PANTHER" id="PTHR11036">
    <property type="entry name" value="SEMAPHORIN"/>
    <property type="match status" value="1"/>
</dbReference>
<dbReference type="InterPro" id="IPR027231">
    <property type="entry name" value="Semaphorin"/>
</dbReference>
<keyword evidence="7" id="KW-0325">Glycoprotein</keyword>
<dbReference type="GO" id="GO:0030335">
    <property type="term" value="P:positive regulation of cell migration"/>
    <property type="evidence" value="ECO:0007669"/>
    <property type="project" value="TreeGrafter"/>
</dbReference>
<keyword evidence="4" id="KW-0524">Neurogenesis</keyword>
<organism evidence="10 11">
    <name type="scientific">Carlito syrichta</name>
    <name type="common">Philippine tarsier</name>
    <name type="synonym">Tarsius syrichta</name>
    <dbReference type="NCBI Taxonomy" id="1868482"/>
    <lineage>
        <taxon>Eukaryota</taxon>
        <taxon>Metazoa</taxon>
        <taxon>Chordata</taxon>
        <taxon>Craniata</taxon>
        <taxon>Vertebrata</taxon>
        <taxon>Euteleostomi</taxon>
        <taxon>Mammalia</taxon>
        <taxon>Eutheria</taxon>
        <taxon>Euarchontoglires</taxon>
        <taxon>Primates</taxon>
        <taxon>Haplorrhini</taxon>
        <taxon>Tarsiiformes</taxon>
        <taxon>Tarsiidae</taxon>
        <taxon>Carlito</taxon>
    </lineage>
</organism>
<dbReference type="InterPro" id="IPR001627">
    <property type="entry name" value="Semap_dom"/>
</dbReference>
<evidence type="ECO:0000256" key="1">
    <source>
        <dbReference type="ARBA" id="ARBA00004370"/>
    </source>
</evidence>
<feature type="non-terminal residue" evidence="11">
    <location>
        <position position="223"/>
    </location>
</feature>
<dbReference type="Proteomes" id="UP000189704">
    <property type="component" value="Unplaced"/>
</dbReference>
<evidence type="ECO:0000313" key="10">
    <source>
        <dbReference type="Proteomes" id="UP000189704"/>
    </source>
</evidence>
<gene>
    <name evidence="11" type="primary">LOC103268727</name>
</gene>
<evidence type="ECO:0000256" key="2">
    <source>
        <dbReference type="ARBA" id="ARBA00022473"/>
    </source>
</evidence>
<evidence type="ECO:0000256" key="4">
    <source>
        <dbReference type="ARBA" id="ARBA00022902"/>
    </source>
</evidence>
<dbReference type="Gene3D" id="2.130.10.10">
    <property type="entry name" value="YVTN repeat-like/Quinoprotein amine dehydrogenase"/>
    <property type="match status" value="1"/>
</dbReference>
<dbReference type="PROSITE" id="PS51004">
    <property type="entry name" value="SEMA"/>
    <property type="match status" value="1"/>
</dbReference>
<dbReference type="PANTHER" id="PTHR11036:SF15">
    <property type="entry name" value="SEMAPHORIN-4A"/>
    <property type="match status" value="1"/>
</dbReference>
<evidence type="ECO:0000313" key="11">
    <source>
        <dbReference type="RefSeq" id="XP_008064523.1"/>
    </source>
</evidence>
<dbReference type="RefSeq" id="XP_008064523.1">
    <property type="nucleotide sequence ID" value="XM_008066332.1"/>
</dbReference>
<evidence type="ECO:0000256" key="5">
    <source>
        <dbReference type="ARBA" id="ARBA00023136"/>
    </source>
</evidence>
<keyword evidence="2" id="KW-0217">Developmental protein</keyword>
<dbReference type="Gene3D" id="3.30.1680.10">
    <property type="entry name" value="ligand-binding face of the semaphorins, domain 2"/>
    <property type="match status" value="1"/>
</dbReference>
<keyword evidence="6" id="KW-1015">Disulfide bond</keyword>
<evidence type="ECO:0000256" key="3">
    <source>
        <dbReference type="ARBA" id="ARBA00022782"/>
    </source>
</evidence>
<dbReference type="InterPro" id="IPR002165">
    <property type="entry name" value="Plexin_repeat"/>
</dbReference>
<dbReference type="GO" id="GO:0071526">
    <property type="term" value="P:semaphorin-plexin signaling pathway"/>
    <property type="evidence" value="ECO:0007669"/>
    <property type="project" value="TreeGrafter"/>
</dbReference>
<dbReference type="FunFam" id="3.30.1680.10:FF:000019">
    <property type="entry name" value="Semaphorin 4A"/>
    <property type="match status" value="1"/>
</dbReference>
<evidence type="ECO:0000256" key="6">
    <source>
        <dbReference type="ARBA" id="ARBA00023157"/>
    </source>
</evidence>
<protein>
    <submittedName>
        <fullName evidence="11">Semaphorin-4A-like</fullName>
    </submittedName>
</protein>
<dbReference type="Pfam" id="PF01403">
    <property type="entry name" value="Sema"/>
    <property type="match status" value="1"/>
</dbReference>
<accession>A0A1U7U712</accession>
<dbReference type="InterPro" id="IPR016201">
    <property type="entry name" value="PSI"/>
</dbReference>
<name>A0A1U7U712_CARSF</name>
<feature type="domain" description="Sema" evidence="9">
    <location>
        <begin position="1"/>
        <end position="137"/>
    </location>
</feature>
<keyword evidence="10" id="KW-1185">Reference proteome</keyword>
<dbReference type="GO" id="GO:0007411">
    <property type="term" value="P:axon guidance"/>
    <property type="evidence" value="ECO:0007669"/>
    <property type="project" value="TreeGrafter"/>
</dbReference>
<dbReference type="InterPro" id="IPR015943">
    <property type="entry name" value="WD40/YVTN_repeat-like_dom_sf"/>
</dbReference>
<dbReference type="GeneID" id="103268727"/>
<comment type="subcellular location">
    <subcellularLocation>
        <location evidence="1">Membrane</location>
    </subcellularLocation>
</comment>
<dbReference type="GO" id="GO:0030215">
    <property type="term" value="F:semaphorin receptor binding"/>
    <property type="evidence" value="ECO:0007669"/>
    <property type="project" value="InterPro"/>
</dbReference>